<feature type="compositionally biased region" description="Low complexity" evidence="1">
    <location>
        <begin position="117"/>
        <end position="135"/>
    </location>
</feature>
<keyword evidence="2" id="KW-1133">Transmembrane helix</keyword>
<name>A0A0H3J6P3_CLOPA</name>
<evidence type="ECO:0000256" key="2">
    <source>
        <dbReference type="SAM" id="Phobius"/>
    </source>
</evidence>
<feature type="region of interest" description="Disordered" evidence="1">
    <location>
        <begin position="51"/>
        <end position="206"/>
    </location>
</feature>
<dbReference type="Proteomes" id="UP000030905">
    <property type="component" value="Chromosome"/>
</dbReference>
<dbReference type="GeneID" id="93073700"/>
<evidence type="ECO:0000313" key="4">
    <source>
        <dbReference type="EMBL" id="KRU12402.1"/>
    </source>
</evidence>
<evidence type="ECO:0000313" key="5">
    <source>
        <dbReference type="Proteomes" id="UP000028042"/>
    </source>
</evidence>
<feature type="compositionally biased region" description="Low complexity" evidence="1">
    <location>
        <begin position="154"/>
        <end position="204"/>
    </location>
</feature>
<dbReference type="Proteomes" id="UP000028042">
    <property type="component" value="Unassembled WGS sequence"/>
</dbReference>
<feature type="compositionally biased region" description="Polar residues" evidence="1">
    <location>
        <begin position="137"/>
        <end position="153"/>
    </location>
</feature>
<accession>A0A0H3J6P3</accession>
<evidence type="ECO:0000313" key="6">
    <source>
        <dbReference type="Proteomes" id="UP000030905"/>
    </source>
</evidence>
<keyword evidence="2" id="KW-0812">Transmembrane</keyword>
<dbReference type="AlphaFoldDB" id="A0A0H3J6P3"/>
<keyword evidence="2" id="KW-0472">Membrane</keyword>
<feature type="compositionally biased region" description="Low complexity" evidence="1">
    <location>
        <begin position="70"/>
        <end position="108"/>
    </location>
</feature>
<dbReference type="PATRIC" id="fig|1262449.3.peg.3389"/>
<reference evidence="3 6" key="1">
    <citation type="journal article" date="2015" name="Genome Announc.">
        <title>Complete Genome Sequence of the Nitrogen-Fixing and Solvent-Producing Clostridium pasteurianum DSM 525.</title>
        <authorList>
            <person name="Poehlein A."/>
            <person name="Grosse-Honebrink A."/>
            <person name="Zhang Y."/>
            <person name="Minton N.P."/>
            <person name="Daniel R."/>
        </authorList>
    </citation>
    <scope>NUCLEOTIDE SEQUENCE [LARGE SCALE GENOMIC DNA]</scope>
    <source>
        <strain evidence="3">DSM 525</strain>
        <strain evidence="6">DSM 525 / ATCC 6013</strain>
    </source>
</reference>
<dbReference type="RefSeq" id="WP_003447227.1">
    <property type="nucleotide sequence ID" value="NZ_ANZB01000014.1"/>
</dbReference>
<feature type="transmembrane region" description="Helical" evidence="2">
    <location>
        <begin position="346"/>
        <end position="364"/>
    </location>
</feature>
<protein>
    <submittedName>
        <fullName evidence="3">Uncharacterized protein</fullName>
    </submittedName>
</protein>
<dbReference type="EMBL" id="JPGY02000001">
    <property type="protein sequence ID" value="KRU12402.1"/>
    <property type="molecule type" value="Genomic_DNA"/>
</dbReference>
<keyword evidence="6" id="KW-1185">Reference proteome</keyword>
<gene>
    <name evidence="3" type="ORF">CLPA_c15280</name>
    <name evidence="4" type="ORF">CP6013_01649</name>
</gene>
<dbReference type="EMBL" id="CP009268">
    <property type="protein sequence ID" value="AJA51591.1"/>
    <property type="molecule type" value="Genomic_DNA"/>
</dbReference>
<dbReference type="KEGG" id="cpat:CLPA_c15280"/>
<dbReference type="eggNOG" id="ENOG5032KS8">
    <property type="taxonomic scope" value="Bacteria"/>
</dbReference>
<dbReference type="KEGG" id="cpae:CPAST_c15280"/>
<proteinExistence type="predicted"/>
<reference evidence="4 5" key="3">
    <citation type="journal article" name="Genome Announc.">
        <title>Improved Draft Genome Sequence of Clostridium pasteurianum Strain ATCC 6013 (DSM 525) Using a Hybrid Next-Generation Sequencing Approach.</title>
        <authorList>
            <person name="Pyne M.E."/>
            <person name="Utturkar S."/>
            <person name="Brown S.D."/>
            <person name="Moo-Young M."/>
            <person name="Chung D.A."/>
            <person name="Chou C.P."/>
        </authorList>
    </citation>
    <scope>NUCLEOTIDE SEQUENCE [LARGE SCALE GENOMIC DNA]</scope>
    <source>
        <strain evidence="4 5">ATCC 6013</strain>
    </source>
</reference>
<evidence type="ECO:0000313" key="3">
    <source>
        <dbReference type="EMBL" id="AJA51591.1"/>
    </source>
</evidence>
<reference evidence="4" key="2">
    <citation type="submission" date="2015-10" db="EMBL/GenBank/DDBJ databases">
        <title>Improved Draft Genome Sequence of Clostridium pasteurianum Strain ATCC 6013 (DSM 525) Using a Hybrid Next-Generation Sequencing Approach.</title>
        <authorList>
            <person name="Pyne M.E."/>
            <person name="Utturkar S.M."/>
            <person name="Brown S.D."/>
            <person name="Moo-Young M."/>
            <person name="Chung D.A."/>
            <person name="Chou P.C."/>
        </authorList>
    </citation>
    <scope>NUCLEOTIDE SEQUENCE</scope>
    <source>
        <strain evidence="4">ATCC 6013</strain>
    </source>
</reference>
<sequence>MKKKIKFIPIILIFLIGINLSVNEFNFFGQFKNDFISNTSIENTKNIALLAPEGNSNTNSSSTEEKKNNDTSNTSDNSDNGNVTKPSDNSEPANNSNESKNNSGSNVEEPAEPEKPTTPTEPSTPSEVVVPAEPTIPKQSQQQSTPSANTEAASNSSVKSSSGSSTGNYSSKRRTNNSSSISNSSISTNSNNNSTSTSTSKLSNGDTTQNEAVINAAEQNTAPVNQQNNVQEAAKEENKVVIDASLSKGNIILEEKSNGIKLSSDNKDLKEIYYVLSNSKSTNNNEKWIKYSSPLKFDKKGTWYIHYKAVDKNGKESYGSFGPYNVSYKYETLEAGAEDNSLKKKIIGFSMIVVIIILAAIYIIKTNRSPYSKLNDENSYKSRKKFNFKFK</sequence>
<organism evidence="3 6">
    <name type="scientific">Clostridium pasteurianum DSM 525 = ATCC 6013</name>
    <dbReference type="NCBI Taxonomy" id="1262449"/>
    <lineage>
        <taxon>Bacteria</taxon>
        <taxon>Bacillati</taxon>
        <taxon>Bacillota</taxon>
        <taxon>Clostridia</taxon>
        <taxon>Eubacteriales</taxon>
        <taxon>Clostridiaceae</taxon>
        <taxon>Clostridium</taxon>
    </lineage>
</organism>
<evidence type="ECO:0000256" key="1">
    <source>
        <dbReference type="SAM" id="MobiDB-lite"/>
    </source>
</evidence>